<sequence length="121" mass="12937">MDIAAIKGGQARMVVRRSPPRFMTALACRDDTCAHTPCPPGPCTRAECANELVCRHVPLPVGPMTLTNSFDLDASMAAHMWVQLGTFLLAHDTTGTVLRALAEADAAMKSGGLRYPTTSPR</sequence>
<name>A0ABP9ICA3_9ACTN</name>
<organism evidence="1 2">
    <name type="scientific">Yinghuangia aomiensis</name>
    <dbReference type="NCBI Taxonomy" id="676205"/>
    <lineage>
        <taxon>Bacteria</taxon>
        <taxon>Bacillati</taxon>
        <taxon>Actinomycetota</taxon>
        <taxon>Actinomycetes</taxon>
        <taxon>Kitasatosporales</taxon>
        <taxon>Streptomycetaceae</taxon>
        <taxon>Yinghuangia</taxon>
    </lineage>
</organism>
<evidence type="ECO:0000313" key="1">
    <source>
        <dbReference type="EMBL" id="GAA4994329.1"/>
    </source>
</evidence>
<dbReference type="EMBL" id="BAABHS010000052">
    <property type="protein sequence ID" value="GAA4994329.1"/>
    <property type="molecule type" value="Genomic_DNA"/>
</dbReference>
<accession>A0ABP9ICA3</accession>
<dbReference type="Proteomes" id="UP001500466">
    <property type="component" value="Unassembled WGS sequence"/>
</dbReference>
<gene>
    <name evidence="1" type="ORF">GCM10023205_78860</name>
</gene>
<comment type="caution">
    <text evidence="1">The sequence shown here is derived from an EMBL/GenBank/DDBJ whole genome shotgun (WGS) entry which is preliminary data.</text>
</comment>
<keyword evidence="2" id="KW-1185">Reference proteome</keyword>
<reference evidence="2" key="1">
    <citation type="journal article" date="2019" name="Int. J. Syst. Evol. Microbiol.">
        <title>The Global Catalogue of Microorganisms (GCM) 10K type strain sequencing project: providing services to taxonomists for standard genome sequencing and annotation.</title>
        <authorList>
            <consortium name="The Broad Institute Genomics Platform"/>
            <consortium name="The Broad Institute Genome Sequencing Center for Infectious Disease"/>
            <person name="Wu L."/>
            <person name="Ma J."/>
        </authorList>
    </citation>
    <scope>NUCLEOTIDE SEQUENCE [LARGE SCALE GENOMIC DNA]</scope>
    <source>
        <strain evidence="2">JCM 17986</strain>
    </source>
</reference>
<evidence type="ECO:0000313" key="2">
    <source>
        <dbReference type="Proteomes" id="UP001500466"/>
    </source>
</evidence>
<proteinExistence type="predicted"/>
<protein>
    <submittedName>
        <fullName evidence="1">Uncharacterized protein</fullName>
    </submittedName>
</protein>